<keyword evidence="5" id="KW-1185">Reference proteome</keyword>
<protein>
    <recommendedName>
        <fullName evidence="2">Large ribosomal subunit protein bL21m</fullName>
    </recommendedName>
</protein>
<gene>
    <name evidence="4" type="ORF">DB88DRAFT_466553</name>
</gene>
<dbReference type="InterPro" id="IPR028909">
    <property type="entry name" value="bL21-like"/>
</dbReference>
<organism evidence="4 5">
    <name type="scientific">Papiliotrema laurentii</name>
    <name type="common">Cryptococcus laurentii</name>
    <dbReference type="NCBI Taxonomy" id="5418"/>
    <lineage>
        <taxon>Eukaryota</taxon>
        <taxon>Fungi</taxon>
        <taxon>Dikarya</taxon>
        <taxon>Basidiomycota</taxon>
        <taxon>Agaricomycotina</taxon>
        <taxon>Tremellomycetes</taxon>
        <taxon>Tremellales</taxon>
        <taxon>Rhynchogastremaceae</taxon>
        <taxon>Papiliotrema</taxon>
    </lineage>
</organism>
<accession>A0AAD9FNQ6</accession>
<evidence type="ECO:0000313" key="5">
    <source>
        <dbReference type="Proteomes" id="UP001182556"/>
    </source>
</evidence>
<dbReference type="Proteomes" id="UP001182556">
    <property type="component" value="Unassembled WGS sequence"/>
</dbReference>
<evidence type="ECO:0000256" key="2">
    <source>
        <dbReference type="ARBA" id="ARBA00044129"/>
    </source>
</evidence>
<dbReference type="PANTHER" id="PTHR21349">
    <property type="entry name" value="50S RIBOSOMAL PROTEIN L21"/>
    <property type="match status" value="1"/>
</dbReference>
<feature type="compositionally biased region" description="Pro residues" evidence="3">
    <location>
        <begin position="55"/>
        <end position="64"/>
    </location>
</feature>
<reference evidence="4" key="1">
    <citation type="submission" date="2023-02" db="EMBL/GenBank/DDBJ databases">
        <title>Identification and recombinant expression of a fungal hydrolase from Papiliotrema laurentii that hydrolyzes apple cutin and clears colloidal polyester polyurethane.</title>
        <authorList>
            <consortium name="DOE Joint Genome Institute"/>
            <person name="Roman V.A."/>
            <person name="Bojanowski C."/>
            <person name="Crable B.R."/>
            <person name="Wagner D.N."/>
            <person name="Hung C.S."/>
            <person name="Nadeau L.J."/>
            <person name="Schratz L."/>
            <person name="Haridas S."/>
            <person name="Pangilinan J."/>
            <person name="Lipzen A."/>
            <person name="Na H."/>
            <person name="Yan M."/>
            <person name="Ng V."/>
            <person name="Grigoriev I.V."/>
            <person name="Spatafora J.W."/>
            <person name="Barlow D."/>
            <person name="Biffinger J."/>
            <person name="Kelley-Loughnane N."/>
            <person name="Varaljay V.A."/>
            <person name="Crookes-Goodson W.J."/>
        </authorList>
    </citation>
    <scope>NUCLEOTIDE SEQUENCE</scope>
    <source>
        <strain evidence="4">5307AH</strain>
    </source>
</reference>
<dbReference type="PANTHER" id="PTHR21349:SF0">
    <property type="entry name" value="LARGE RIBOSOMAL SUBUNIT PROTEIN BL21M"/>
    <property type="match status" value="1"/>
</dbReference>
<evidence type="ECO:0000313" key="4">
    <source>
        <dbReference type="EMBL" id="KAK1922556.1"/>
    </source>
</evidence>
<comment type="caution">
    <text evidence="4">The sequence shown here is derived from an EMBL/GenBank/DDBJ whole genome shotgun (WGS) entry which is preliminary data.</text>
</comment>
<name>A0AAD9FNQ6_PAPLA</name>
<sequence>MRARSLIPQAITARLPSRSLQTTPPLPPPTTALPPSDTPLASSSKRPQHLAHLPPILPRQPATPLPTSVPEAISLLKSQSTQSNGIYVIARLFSRTFLLHPRDIISVPKIRPIRAPGTILRLTRIQEVGSRDFAIRAPSADSKILRRHMDFDARTLPDIPSELVTCELTVLENTTTPQEIRFKLKRRKGYRKTIKARHAWTRVKVGDIVLNSGAHEGVELGAPSQ</sequence>
<dbReference type="EMBL" id="JAODAN010000008">
    <property type="protein sequence ID" value="KAK1922556.1"/>
    <property type="molecule type" value="Genomic_DNA"/>
</dbReference>
<dbReference type="Pfam" id="PF00829">
    <property type="entry name" value="Ribosomal_L21p"/>
    <property type="match status" value="1"/>
</dbReference>
<dbReference type="InterPro" id="IPR036164">
    <property type="entry name" value="bL21-like_sf"/>
</dbReference>
<dbReference type="SUPFAM" id="SSF141091">
    <property type="entry name" value="L21p-like"/>
    <property type="match status" value="1"/>
</dbReference>
<comment type="similarity">
    <text evidence="1">Belongs to the bacterial ribosomal protein bL21 family.</text>
</comment>
<dbReference type="GO" id="GO:0005762">
    <property type="term" value="C:mitochondrial large ribosomal subunit"/>
    <property type="evidence" value="ECO:0007669"/>
    <property type="project" value="TreeGrafter"/>
</dbReference>
<dbReference type="GO" id="GO:0003735">
    <property type="term" value="F:structural constituent of ribosome"/>
    <property type="evidence" value="ECO:0007669"/>
    <property type="project" value="TreeGrafter"/>
</dbReference>
<feature type="region of interest" description="Disordered" evidence="3">
    <location>
        <begin position="14"/>
        <end position="65"/>
    </location>
</feature>
<dbReference type="AlphaFoldDB" id="A0AAD9FNQ6"/>
<proteinExistence type="inferred from homology"/>
<evidence type="ECO:0000256" key="1">
    <source>
        <dbReference type="ARBA" id="ARBA00008563"/>
    </source>
</evidence>
<evidence type="ECO:0000256" key="3">
    <source>
        <dbReference type="SAM" id="MobiDB-lite"/>
    </source>
</evidence>